<gene>
    <name evidence="4" type="ORF">FALBO_10998</name>
</gene>
<name>A0A8H4P9B3_9HYPO</name>
<feature type="region of interest" description="Disordered" evidence="1">
    <location>
        <begin position="253"/>
        <end position="273"/>
    </location>
</feature>
<proteinExistence type="predicted"/>
<feature type="signal peptide" evidence="3">
    <location>
        <begin position="1"/>
        <end position="23"/>
    </location>
</feature>
<keyword evidence="3" id="KW-0732">Signal</keyword>
<organism evidence="4 5">
    <name type="scientific">Fusarium albosuccineum</name>
    <dbReference type="NCBI Taxonomy" id="1237068"/>
    <lineage>
        <taxon>Eukaryota</taxon>
        <taxon>Fungi</taxon>
        <taxon>Dikarya</taxon>
        <taxon>Ascomycota</taxon>
        <taxon>Pezizomycotina</taxon>
        <taxon>Sordariomycetes</taxon>
        <taxon>Hypocreomycetidae</taxon>
        <taxon>Hypocreales</taxon>
        <taxon>Nectriaceae</taxon>
        <taxon>Fusarium</taxon>
        <taxon>Fusarium decemcellulare species complex</taxon>
    </lineage>
</organism>
<feature type="chain" id="PRO_5034380163" evidence="3">
    <location>
        <begin position="24"/>
        <end position="273"/>
    </location>
</feature>
<keyword evidence="5" id="KW-1185">Reference proteome</keyword>
<comment type="caution">
    <text evidence="4">The sequence shown here is derived from an EMBL/GenBank/DDBJ whole genome shotgun (WGS) entry which is preliminary data.</text>
</comment>
<keyword evidence="2" id="KW-0472">Membrane</keyword>
<feature type="transmembrane region" description="Helical" evidence="2">
    <location>
        <begin position="222"/>
        <end position="244"/>
    </location>
</feature>
<evidence type="ECO:0000256" key="2">
    <source>
        <dbReference type="SAM" id="Phobius"/>
    </source>
</evidence>
<protein>
    <submittedName>
        <fullName evidence="4">Uncharacterized protein</fullName>
    </submittedName>
</protein>
<keyword evidence="2" id="KW-0812">Transmembrane</keyword>
<evidence type="ECO:0000256" key="3">
    <source>
        <dbReference type="SAM" id="SignalP"/>
    </source>
</evidence>
<reference evidence="4 5" key="1">
    <citation type="submission" date="2020-01" db="EMBL/GenBank/DDBJ databases">
        <title>Identification and distribution of gene clusters putatively required for synthesis of sphingolipid metabolism inhibitors in phylogenetically diverse species of the filamentous fungus Fusarium.</title>
        <authorList>
            <person name="Kim H.-S."/>
            <person name="Busman M."/>
            <person name="Brown D.W."/>
            <person name="Divon H."/>
            <person name="Uhlig S."/>
            <person name="Proctor R.H."/>
        </authorList>
    </citation>
    <scope>NUCLEOTIDE SEQUENCE [LARGE SCALE GENOMIC DNA]</scope>
    <source>
        <strain evidence="4 5">NRRL 20459</strain>
    </source>
</reference>
<keyword evidence="2" id="KW-1133">Transmembrane helix</keyword>
<dbReference type="Proteomes" id="UP000554235">
    <property type="component" value="Unassembled WGS sequence"/>
</dbReference>
<dbReference type="OrthoDB" id="4755186at2759"/>
<evidence type="ECO:0000313" key="5">
    <source>
        <dbReference type="Proteomes" id="UP000554235"/>
    </source>
</evidence>
<dbReference type="EMBL" id="JAADYS010001574">
    <property type="protein sequence ID" value="KAF4462198.1"/>
    <property type="molecule type" value="Genomic_DNA"/>
</dbReference>
<evidence type="ECO:0000256" key="1">
    <source>
        <dbReference type="SAM" id="MobiDB-lite"/>
    </source>
</evidence>
<evidence type="ECO:0000313" key="4">
    <source>
        <dbReference type="EMBL" id="KAF4462198.1"/>
    </source>
</evidence>
<sequence length="273" mass="30516">MANTFNSVLVALAATALLQPASAFDPAKDRWLCQQDDAICVTSFIWCSTNKEDSSKGCSYPNNTWPAYNGDTDTNPAMVLWDQEYTISWHGTDDDYPTVIEWHFVRDPETPSNSSSLTWRKELNDTKTSYTFKFKDLAADFPNDDHDDIDAEQVKAAASNLKNLWAVSQPDRPYEGEGRVHGNPWQDKSQHFIIMDDDVVQYMETQADIAKEDEARKWKKGVAIGVGVGAPILMAAAFMAGRLLGGKKEQKRSGYKSVEAYHSGYNEPNLGGR</sequence>
<accession>A0A8H4P9B3</accession>
<dbReference type="AlphaFoldDB" id="A0A8H4P9B3"/>